<evidence type="ECO:0000313" key="5">
    <source>
        <dbReference type="EMBL" id="RZU33882.1"/>
    </source>
</evidence>
<dbReference type="InterPro" id="IPR036452">
    <property type="entry name" value="Ribo_hydro-like"/>
</dbReference>
<keyword evidence="6" id="KW-1185">Reference proteome</keyword>
<reference evidence="5 6" key="1">
    <citation type="submission" date="2019-02" db="EMBL/GenBank/DDBJ databases">
        <title>Sequencing the genomes of 1000 actinobacteria strains.</title>
        <authorList>
            <person name="Klenk H.-P."/>
        </authorList>
    </citation>
    <scope>NUCLEOTIDE SEQUENCE [LARGE SCALE GENOMIC DNA]</scope>
    <source>
        <strain evidence="5 6">DSM 44509</strain>
    </source>
</reference>
<feature type="compositionally biased region" description="Gly residues" evidence="3">
    <location>
        <begin position="288"/>
        <end position="305"/>
    </location>
</feature>
<gene>
    <name evidence="5" type="ORF">BKA19_3621</name>
</gene>
<name>A0A4Q7Y9R0_9ACTN</name>
<protein>
    <submittedName>
        <fullName evidence="5">Pyrimidine-specific ribonucleoside hydrolase</fullName>
    </submittedName>
</protein>
<proteinExistence type="predicted"/>
<dbReference type="GO" id="GO:0008477">
    <property type="term" value="F:purine nucleosidase activity"/>
    <property type="evidence" value="ECO:0007669"/>
    <property type="project" value="TreeGrafter"/>
</dbReference>
<feature type="compositionally biased region" description="Low complexity" evidence="3">
    <location>
        <begin position="333"/>
        <end position="361"/>
    </location>
</feature>
<dbReference type="Gene3D" id="3.90.245.10">
    <property type="entry name" value="Ribonucleoside hydrolase-like"/>
    <property type="match status" value="1"/>
</dbReference>
<comment type="caution">
    <text evidence="5">The sequence shown here is derived from an EMBL/GenBank/DDBJ whole genome shotgun (WGS) entry which is preliminary data.</text>
</comment>
<dbReference type="GO" id="GO:0006152">
    <property type="term" value="P:purine nucleoside catabolic process"/>
    <property type="evidence" value="ECO:0007669"/>
    <property type="project" value="TreeGrafter"/>
</dbReference>
<keyword evidence="2" id="KW-0326">Glycosidase</keyword>
<feature type="region of interest" description="Disordered" evidence="3">
    <location>
        <begin position="287"/>
        <end position="361"/>
    </location>
</feature>
<dbReference type="InterPro" id="IPR001910">
    <property type="entry name" value="Inosine/uridine_hydrolase_dom"/>
</dbReference>
<dbReference type="InterPro" id="IPR023186">
    <property type="entry name" value="IUNH"/>
</dbReference>
<organism evidence="5 6">
    <name type="scientific">Blastococcus saxobsidens</name>
    <dbReference type="NCBI Taxonomy" id="138336"/>
    <lineage>
        <taxon>Bacteria</taxon>
        <taxon>Bacillati</taxon>
        <taxon>Actinomycetota</taxon>
        <taxon>Actinomycetes</taxon>
        <taxon>Geodermatophilales</taxon>
        <taxon>Geodermatophilaceae</taxon>
        <taxon>Blastococcus</taxon>
    </lineage>
</organism>
<dbReference type="PANTHER" id="PTHR12304:SF4">
    <property type="entry name" value="URIDINE NUCLEOSIDASE"/>
    <property type="match status" value="1"/>
</dbReference>
<dbReference type="Proteomes" id="UP000292507">
    <property type="component" value="Unassembled WGS sequence"/>
</dbReference>
<evidence type="ECO:0000313" key="6">
    <source>
        <dbReference type="Proteomes" id="UP000292507"/>
    </source>
</evidence>
<dbReference type="AlphaFoldDB" id="A0A4Q7Y9R0"/>
<feature type="domain" description="Inosine/uridine-preferring nucleoside hydrolase" evidence="4">
    <location>
        <begin position="7"/>
        <end position="275"/>
    </location>
</feature>
<dbReference type="Pfam" id="PF01156">
    <property type="entry name" value="IU_nuc_hydro"/>
    <property type="match status" value="1"/>
</dbReference>
<evidence type="ECO:0000259" key="4">
    <source>
        <dbReference type="Pfam" id="PF01156"/>
    </source>
</evidence>
<sequence>MTERIPLVIDTDPGIDDALAVLLALASPEVDLRLVTTVHGNVGLEQVTENALRVLHLAGRSDVPVAVGARASLIHPQPERAGHVHGAAGLGGVELPPSPTAVDPRPAVVALAELLMSSPTPVTVAAIGPLTNVALLLAVFPEAAARIGRLVVMGGSAGCGGNVTAAAEFNIWSDPEAAQAVFGADLPTVMVGLDVTLPTVLTEEGIARFAAAGPVGRTAAAILQQYVDHAKDVYGTPGVVVHDALALTEAIVPGTLGTVRRDVVVDTTLGAGRGADAGRPPVGLLLGDRGGGGRDGGPGDGGGVPGAAAVPAGPPPLTCVRPPPARPPRCRWRSPAAFGCSAARPAAGSRRPARGCSAAGP</sequence>
<dbReference type="PANTHER" id="PTHR12304">
    <property type="entry name" value="INOSINE-URIDINE PREFERRING NUCLEOSIDE HYDROLASE"/>
    <property type="match status" value="1"/>
</dbReference>
<keyword evidence="1 5" id="KW-0378">Hydrolase</keyword>
<dbReference type="GO" id="GO:0005829">
    <property type="term" value="C:cytosol"/>
    <property type="evidence" value="ECO:0007669"/>
    <property type="project" value="TreeGrafter"/>
</dbReference>
<accession>A0A4Q7Y9R0</accession>
<evidence type="ECO:0000256" key="3">
    <source>
        <dbReference type="SAM" id="MobiDB-lite"/>
    </source>
</evidence>
<evidence type="ECO:0000256" key="1">
    <source>
        <dbReference type="ARBA" id="ARBA00022801"/>
    </source>
</evidence>
<feature type="compositionally biased region" description="Pro residues" evidence="3">
    <location>
        <begin position="312"/>
        <end position="327"/>
    </location>
</feature>
<dbReference type="EMBL" id="SHKV01000001">
    <property type="protein sequence ID" value="RZU33882.1"/>
    <property type="molecule type" value="Genomic_DNA"/>
</dbReference>
<dbReference type="SUPFAM" id="SSF53590">
    <property type="entry name" value="Nucleoside hydrolase"/>
    <property type="match status" value="1"/>
</dbReference>
<evidence type="ECO:0000256" key="2">
    <source>
        <dbReference type="ARBA" id="ARBA00023295"/>
    </source>
</evidence>